<keyword evidence="8" id="KW-1185">Reference proteome</keyword>
<sequence>MASTVCYNAVSLSTPVFSRTHFPNLSSKDFSFDFSPCFHHFSRWATTTRQKRSFGEVKATVATARRESAATAETDRRGKPAEKKLRVLIAGGGIGGLVLALAAKRKGFEVLVFEKDLSAIRGEGQYRGPIQIQSNALAALEAIDLDVADEVLRVGCVTGDRINGLVDGVSGTCVVSTKSTPMLKSVRGTDEQAKKQSFADATCPTIRVMGGHDYWSLVLAQAASTVSVRSSGGGWRQSRDKDMYSNRYRTPGVRWCRVVGVARPATARLSAGMGQRDKSNMGQPSRKGISCDRRSVARASTLEPDGDPLEVTKGELIRESAA</sequence>
<organism evidence="7 8">
    <name type="scientific">Ficus carica</name>
    <name type="common">Common fig</name>
    <dbReference type="NCBI Taxonomy" id="3494"/>
    <lineage>
        <taxon>Eukaryota</taxon>
        <taxon>Viridiplantae</taxon>
        <taxon>Streptophyta</taxon>
        <taxon>Embryophyta</taxon>
        <taxon>Tracheophyta</taxon>
        <taxon>Spermatophyta</taxon>
        <taxon>Magnoliopsida</taxon>
        <taxon>eudicotyledons</taxon>
        <taxon>Gunneridae</taxon>
        <taxon>Pentapetalae</taxon>
        <taxon>rosids</taxon>
        <taxon>fabids</taxon>
        <taxon>Rosales</taxon>
        <taxon>Moraceae</taxon>
        <taxon>Ficeae</taxon>
        <taxon>Ficus</taxon>
    </lineage>
</organism>
<dbReference type="SUPFAM" id="SSF51905">
    <property type="entry name" value="FAD/NAD(P)-binding domain"/>
    <property type="match status" value="1"/>
</dbReference>
<accession>A0AA87Z5X6</accession>
<dbReference type="Gene3D" id="3.50.50.60">
    <property type="entry name" value="FAD/NAD(P)-binding domain"/>
    <property type="match status" value="1"/>
</dbReference>
<evidence type="ECO:0000313" key="7">
    <source>
        <dbReference type="EMBL" id="GMN30123.1"/>
    </source>
</evidence>
<keyword evidence="2" id="KW-0285">Flavoprotein</keyword>
<proteinExistence type="predicted"/>
<feature type="compositionally biased region" description="Basic and acidic residues" evidence="5">
    <location>
        <begin position="310"/>
        <end position="322"/>
    </location>
</feature>
<evidence type="ECO:0008006" key="9">
    <source>
        <dbReference type="Google" id="ProtNLM"/>
    </source>
</evidence>
<comment type="cofactor">
    <cofactor evidence="1">
        <name>FAD</name>
        <dbReference type="ChEBI" id="CHEBI:57692"/>
    </cofactor>
</comment>
<name>A0AA87Z5X6_FICCA</name>
<keyword evidence="6" id="KW-0472">Membrane</keyword>
<dbReference type="AlphaFoldDB" id="A0AA87Z5X6"/>
<feature type="transmembrane region" description="Helical" evidence="6">
    <location>
        <begin position="85"/>
        <end position="103"/>
    </location>
</feature>
<comment type="caution">
    <text evidence="7">The sequence shown here is derived from an EMBL/GenBank/DDBJ whole genome shotgun (WGS) entry which is preliminary data.</text>
</comment>
<evidence type="ECO:0000256" key="1">
    <source>
        <dbReference type="ARBA" id="ARBA00001974"/>
    </source>
</evidence>
<dbReference type="PANTHER" id="PTHR46496:SF1">
    <property type="entry name" value="ZEAXANTHIN EPOXIDASE, CHLOROPLASTIC"/>
    <property type="match status" value="1"/>
</dbReference>
<keyword evidence="3" id="KW-0274">FAD</keyword>
<dbReference type="Proteomes" id="UP001187192">
    <property type="component" value="Unassembled WGS sequence"/>
</dbReference>
<dbReference type="InterPro" id="IPR036188">
    <property type="entry name" value="FAD/NAD-bd_sf"/>
</dbReference>
<evidence type="ECO:0000256" key="4">
    <source>
        <dbReference type="ARBA" id="ARBA00023002"/>
    </source>
</evidence>
<keyword evidence="4" id="KW-0560">Oxidoreductase</keyword>
<evidence type="ECO:0000256" key="3">
    <source>
        <dbReference type="ARBA" id="ARBA00022827"/>
    </source>
</evidence>
<gene>
    <name evidence="7" type="ORF">TIFTF001_002702</name>
</gene>
<feature type="region of interest" description="Disordered" evidence="5">
    <location>
        <begin position="269"/>
        <end position="322"/>
    </location>
</feature>
<dbReference type="PANTHER" id="PTHR46496">
    <property type="match status" value="1"/>
</dbReference>
<evidence type="ECO:0000256" key="5">
    <source>
        <dbReference type="SAM" id="MobiDB-lite"/>
    </source>
</evidence>
<dbReference type="GO" id="GO:0016491">
    <property type="term" value="F:oxidoreductase activity"/>
    <property type="evidence" value="ECO:0007669"/>
    <property type="project" value="UniProtKB-KW"/>
</dbReference>
<keyword evidence="6" id="KW-1133">Transmembrane helix</keyword>
<evidence type="ECO:0000256" key="2">
    <source>
        <dbReference type="ARBA" id="ARBA00022630"/>
    </source>
</evidence>
<dbReference type="Pfam" id="PF13450">
    <property type="entry name" value="NAD_binding_8"/>
    <property type="match status" value="1"/>
</dbReference>
<reference evidence="7" key="1">
    <citation type="submission" date="2023-07" db="EMBL/GenBank/DDBJ databases">
        <title>draft genome sequence of fig (Ficus carica).</title>
        <authorList>
            <person name="Takahashi T."/>
            <person name="Nishimura K."/>
        </authorList>
    </citation>
    <scope>NUCLEOTIDE SEQUENCE</scope>
</reference>
<dbReference type="EMBL" id="BTGU01000002">
    <property type="protein sequence ID" value="GMN30123.1"/>
    <property type="molecule type" value="Genomic_DNA"/>
</dbReference>
<protein>
    <recommendedName>
        <fullName evidence="9">Zeaxanthin epoxidase</fullName>
    </recommendedName>
</protein>
<keyword evidence="6" id="KW-0812">Transmembrane</keyword>
<evidence type="ECO:0000313" key="8">
    <source>
        <dbReference type="Proteomes" id="UP001187192"/>
    </source>
</evidence>
<evidence type="ECO:0000256" key="6">
    <source>
        <dbReference type="SAM" id="Phobius"/>
    </source>
</evidence>